<dbReference type="InterPro" id="IPR010466">
    <property type="entry name" value="DUF1058"/>
</dbReference>
<comment type="caution">
    <text evidence="2">The sequence shown here is derived from an EMBL/GenBank/DDBJ whole genome shotgun (WGS) entry which is preliminary data.</text>
</comment>
<evidence type="ECO:0000313" key="2">
    <source>
        <dbReference type="EMBL" id="MBY8823117.1"/>
    </source>
</evidence>
<keyword evidence="3" id="KW-1185">Reference proteome</keyword>
<dbReference type="EMBL" id="JAINVV010000004">
    <property type="protein sequence ID" value="MBY8823117.1"/>
    <property type="molecule type" value="Genomic_DNA"/>
</dbReference>
<gene>
    <name evidence="2" type="ORF">K7G82_12495</name>
</gene>
<name>A0ABS7PP80_9SPHN</name>
<organism evidence="2 3">
    <name type="scientific">Sphingomonas colocasiae</name>
    <dbReference type="NCBI Taxonomy" id="1848973"/>
    <lineage>
        <taxon>Bacteria</taxon>
        <taxon>Pseudomonadati</taxon>
        <taxon>Pseudomonadota</taxon>
        <taxon>Alphaproteobacteria</taxon>
        <taxon>Sphingomonadales</taxon>
        <taxon>Sphingomonadaceae</taxon>
        <taxon>Sphingomonas</taxon>
    </lineage>
</organism>
<dbReference type="Gene3D" id="2.30.30.40">
    <property type="entry name" value="SH3 Domains"/>
    <property type="match status" value="1"/>
</dbReference>
<dbReference type="Proteomes" id="UP000706039">
    <property type="component" value="Unassembled WGS sequence"/>
</dbReference>
<evidence type="ECO:0008006" key="4">
    <source>
        <dbReference type="Google" id="ProtNLM"/>
    </source>
</evidence>
<accession>A0ABS7PP80</accession>
<evidence type="ECO:0000256" key="1">
    <source>
        <dbReference type="SAM" id="SignalP"/>
    </source>
</evidence>
<dbReference type="Pfam" id="PF06347">
    <property type="entry name" value="SH3_4"/>
    <property type="match status" value="2"/>
</dbReference>
<protein>
    <recommendedName>
        <fullName evidence="4">SH3b domain-containing protein</fullName>
    </recommendedName>
</protein>
<keyword evidence="1" id="KW-0732">Signal</keyword>
<feature type="chain" id="PRO_5045404101" description="SH3b domain-containing protein" evidence="1">
    <location>
        <begin position="26"/>
        <end position="163"/>
    </location>
</feature>
<feature type="signal peptide" evidence="1">
    <location>
        <begin position="1"/>
        <end position="25"/>
    </location>
</feature>
<reference evidence="2 3" key="1">
    <citation type="submission" date="2021-08" db="EMBL/GenBank/DDBJ databases">
        <authorList>
            <person name="Tuo L."/>
        </authorList>
    </citation>
    <scope>NUCLEOTIDE SEQUENCE [LARGE SCALE GENOMIC DNA]</scope>
    <source>
        <strain evidence="2 3">JCM 31229</strain>
    </source>
</reference>
<evidence type="ECO:0000313" key="3">
    <source>
        <dbReference type="Proteomes" id="UP000706039"/>
    </source>
</evidence>
<sequence length="163" mass="17653">MRISGGKAGLRGVAALVVPALFVLAADDAAAQKKPPYWASITAAKARMRTGPGRNFPASWLYQRAGLPVKVVETYPNWRKVEDPDGVQGWMQANLLSEDRTAMVTGEIRTLRASPDAAGKVNWRAEPGVIGKLSECAQGWCRIDVNGRAGFVEARYLWGADGR</sequence>
<proteinExistence type="predicted"/>